<dbReference type="Proteomes" id="UP000282832">
    <property type="component" value="Unassembled WGS sequence"/>
</dbReference>
<evidence type="ECO:0008006" key="4">
    <source>
        <dbReference type="Google" id="ProtNLM"/>
    </source>
</evidence>
<reference evidence="2 3" key="1">
    <citation type="submission" date="2019-01" db="EMBL/GenBank/DDBJ databases">
        <authorList>
            <person name="Chen W.-M."/>
        </authorList>
    </citation>
    <scope>NUCLEOTIDE SEQUENCE [LARGE SCALE GENOMIC DNA]</scope>
    <source>
        <strain evidence="2 3">FSY-15</strain>
    </source>
</reference>
<proteinExistence type="predicted"/>
<keyword evidence="1" id="KW-0732">Signal</keyword>
<keyword evidence="3" id="KW-1185">Reference proteome</keyword>
<gene>
    <name evidence="2" type="ORF">EOJ36_06125</name>
</gene>
<feature type="chain" id="PRO_5019164616" description="Outer membrane protein beta-barrel domain-containing protein" evidence="1">
    <location>
        <begin position="24"/>
        <end position="234"/>
    </location>
</feature>
<comment type="caution">
    <text evidence="2">The sequence shown here is derived from an EMBL/GenBank/DDBJ whole genome shotgun (WGS) entry which is preliminary data.</text>
</comment>
<dbReference type="RefSeq" id="WP_127803396.1">
    <property type="nucleotide sequence ID" value="NZ_SACY01000002.1"/>
</dbReference>
<dbReference type="AlphaFoldDB" id="A0A437PUP7"/>
<protein>
    <recommendedName>
        <fullName evidence="4">Outer membrane protein beta-barrel domain-containing protein</fullName>
    </recommendedName>
</protein>
<sequence length="234" mass="26043">MKLIRLVPVSFICFWILSNYANAQNFQFSLGRNQTDYHLVNTNGQPVDYLKPSNGMHLKAGYHKLFLDTLALQLSSPEKALQYSQRPILAKLLSVLSYSISAQMMQLNAIGDVQQIPLRYETDYAGVEVGIGAKLKIKKLVGIRVQGVISGNKLLYGSQLAGNNYYLLKGNEQFDGIKFLKGFQVDISTQINPSTEFVFGYGQYSSLNSSSANTGNFDLTTQTISMGLTFRINK</sequence>
<organism evidence="2 3">
    <name type="scientific">Sandaracinomonas limnophila</name>
    <dbReference type="NCBI Taxonomy" id="1862386"/>
    <lineage>
        <taxon>Bacteria</taxon>
        <taxon>Pseudomonadati</taxon>
        <taxon>Bacteroidota</taxon>
        <taxon>Cytophagia</taxon>
        <taxon>Cytophagales</taxon>
        <taxon>Flectobacillaceae</taxon>
        <taxon>Sandaracinomonas</taxon>
    </lineage>
</organism>
<dbReference type="EMBL" id="SACY01000002">
    <property type="protein sequence ID" value="RVU25989.1"/>
    <property type="molecule type" value="Genomic_DNA"/>
</dbReference>
<evidence type="ECO:0000313" key="3">
    <source>
        <dbReference type="Proteomes" id="UP000282832"/>
    </source>
</evidence>
<name>A0A437PUP7_9BACT</name>
<feature type="signal peptide" evidence="1">
    <location>
        <begin position="1"/>
        <end position="23"/>
    </location>
</feature>
<evidence type="ECO:0000313" key="2">
    <source>
        <dbReference type="EMBL" id="RVU25989.1"/>
    </source>
</evidence>
<accession>A0A437PUP7</accession>
<evidence type="ECO:0000256" key="1">
    <source>
        <dbReference type="SAM" id="SignalP"/>
    </source>
</evidence>